<dbReference type="eggNOG" id="COG0489">
    <property type="taxonomic scope" value="Bacteria"/>
</dbReference>
<organism evidence="1 2">
    <name type="scientific">Beutenbergia cavernae (strain ATCC BAA-8 / DSM 12333 / CCUG 43141 / JCM 11478 / NBRC 16432 / NCIMB 13614 / HKI 0122)</name>
    <dbReference type="NCBI Taxonomy" id="471853"/>
    <lineage>
        <taxon>Bacteria</taxon>
        <taxon>Bacillati</taxon>
        <taxon>Actinomycetota</taxon>
        <taxon>Actinomycetes</taxon>
        <taxon>Micrococcales</taxon>
        <taxon>Beutenbergiaceae</taxon>
        <taxon>Beutenbergia</taxon>
    </lineage>
</organism>
<reference evidence="1 2" key="1">
    <citation type="journal article" date="2009" name="Stand. Genomic Sci.">
        <title>Complete genome sequence of Beutenbergia cavernae type strain (HKI 0122).</title>
        <authorList>
            <person name="Land M."/>
            <person name="Pukall R."/>
            <person name="Abt B."/>
            <person name="Goker M."/>
            <person name="Rohde M."/>
            <person name="Glavina Del Rio T."/>
            <person name="Tice H."/>
            <person name="Copeland A."/>
            <person name="Cheng J.F."/>
            <person name="Lucas S."/>
            <person name="Chen F."/>
            <person name="Nolan M."/>
            <person name="Bruce D."/>
            <person name="Goodwin L."/>
            <person name="Pitluck S."/>
            <person name="Ivanova N."/>
            <person name="Mavromatis K."/>
            <person name="Ovchinnikova G."/>
            <person name="Pati A."/>
            <person name="Chen A."/>
            <person name="Palaniappan K."/>
            <person name="Hauser L."/>
            <person name="Chang Y.J."/>
            <person name="Jefferies C.C."/>
            <person name="Saunders E."/>
            <person name="Brettin T."/>
            <person name="Detter J.C."/>
            <person name="Han C."/>
            <person name="Chain P."/>
            <person name="Bristow J."/>
            <person name="Eisen J.A."/>
            <person name="Markowitz V."/>
            <person name="Hugenholtz P."/>
            <person name="Kyrpides N.C."/>
            <person name="Klenk H.P."/>
            <person name="Lapidus A."/>
        </authorList>
    </citation>
    <scope>NUCLEOTIDE SEQUENCE [LARGE SCALE GENOMIC DNA]</scope>
    <source>
        <strain evidence="2">ATCC BAA-8 / DSM 12333 / NBRC 16432</strain>
    </source>
</reference>
<name>C5BYA5_BEUC1</name>
<gene>
    <name evidence="1" type="ordered locus">Bcav_2760</name>
</gene>
<dbReference type="Gene3D" id="3.40.50.300">
    <property type="entry name" value="P-loop containing nucleotide triphosphate hydrolases"/>
    <property type="match status" value="1"/>
</dbReference>
<dbReference type="Pfam" id="PF13671">
    <property type="entry name" value="AAA_33"/>
    <property type="match status" value="1"/>
</dbReference>
<keyword evidence="2" id="KW-1185">Reference proteome</keyword>
<evidence type="ECO:0008006" key="3">
    <source>
        <dbReference type="Google" id="ProtNLM"/>
    </source>
</evidence>
<protein>
    <recommendedName>
        <fullName evidence="3">Adenylylsulfate kinase</fullName>
    </recommendedName>
</protein>
<dbReference type="KEGG" id="bcv:Bcav_2760"/>
<dbReference type="Proteomes" id="UP000007962">
    <property type="component" value="Chromosome"/>
</dbReference>
<dbReference type="STRING" id="471853.Bcav_2760"/>
<dbReference type="InterPro" id="IPR027417">
    <property type="entry name" value="P-loop_NTPase"/>
</dbReference>
<dbReference type="AlphaFoldDB" id="C5BYA5"/>
<evidence type="ECO:0000313" key="2">
    <source>
        <dbReference type="Proteomes" id="UP000007962"/>
    </source>
</evidence>
<proteinExistence type="predicted"/>
<evidence type="ECO:0000313" key="1">
    <source>
        <dbReference type="EMBL" id="ACQ81005.1"/>
    </source>
</evidence>
<dbReference type="EMBL" id="CP001618">
    <property type="protein sequence ID" value="ACQ81005.1"/>
    <property type="molecule type" value="Genomic_DNA"/>
</dbReference>
<dbReference type="HOGENOM" id="CLU_1537107_0_0_11"/>
<accession>C5BYA5</accession>
<dbReference type="SUPFAM" id="SSF52540">
    <property type="entry name" value="P-loop containing nucleoside triphosphate hydrolases"/>
    <property type="match status" value="1"/>
</dbReference>
<sequence length="174" mass="18909">MNLLVLISGPIAAGKSTLAREVARQLRELGRTVALVELDTVAEMALPTLPDWDWAHSIHAGLVGAWSATPIEVVLDEGTETPAEVAQVLRAVPEGAPVLKVVLVADVERSWERAQGDPTRGLSKDRDFLTEMYERFAAGLPELERDLLLDVEATSLEERVVAVVTEAVRRLAVP</sequence>
<dbReference type="SMR" id="C5BYA5"/>